<proteinExistence type="predicted"/>
<accession>A0ACC0QJK9</accession>
<name>A0ACC0QJK9_9HYPO</name>
<evidence type="ECO:0000313" key="1">
    <source>
        <dbReference type="EMBL" id="KAI8654672.1"/>
    </source>
</evidence>
<comment type="caution">
    <text evidence="1">The sequence shown here is derived from an EMBL/GenBank/DDBJ whole genome shotgun (WGS) entry which is preliminary data.</text>
</comment>
<evidence type="ECO:0000313" key="2">
    <source>
        <dbReference type="Proteomes" id="UP001065298"/>
    </source>
</evidence>
<organism evidence="1 2">
    <name type="scientific">Fusarium keratoplasticum</name>
    <dbReference type="NCBI Taxonomy" id="1328300"/>
    <lineage>
        <taxon>Eukaryota</taxon>
        <taxon>Fungi</taxon>
        <taxon>Dikarya</taxon>
        <taxon>Ascomycota</taxon>
        <taxon>Pezizomycotina</taxon>
        <taxon>Sordariomycetes</taxon>
        <taxon>Hypocreomycetidae</taxon>
        <taxon>Hypocreales</taxon>
        <taxon>Nectriaceae</taxon>
        <taxon>Fusarium</taxon>
        <taxon>Fusarium solani species complex</taxon>
    </lineage>
</organism>
<keyword evidence="2" id="KW-1185">Reference proteome</keyword>
<protein>
    <submittedName>
        <fullName evidence="1">Uncharacterized protein</fullName>
    </submittedName>
</protein>
<reference evidence="1" key="1">
    <citation type="submission" date="2022-06" db="EMBL/GenBank/DDBJ databases">
        <title>Fusarium solani species complex genomes reveal bases of compartmentalisation and animal pathogenesis.</title>
        <authorList>
            <person name="Tsai I.J."/>
        </authorList>
    </citation>
    <scope>NUCLEOTIDE SEQUENCE</scope>
    <source>
        <strain evidence="1">Fu6.1</strain>
    </source>
</reference>
<dbReference type="EMBL" id="CM046512">
    <property type="protein sequence ID" value="KAI8654672.1"/>
    <property type="molecule type" value="Genomic_DNA"/>
</dbReference>
<sequence length="498" mass="53818">MSLPFTLNDPSLLHEASLLKGKWVQAQAGKRFNVEDPGSGKIWATSPTNQVEDVDQYIESSQTAFKSFRYTNPRERAKILLKWHELITNAREDIAKIVVYETGKPMAEAVGEVDYALGFAWWFAGEAERVRGTIALPSVSNRRTFVIKQPIGVSVALVPWNFPVAMIIRKVAAALAAGCTMVVKPSPESPFSVMALADLALRAGLPAGVLNVISTDNTNTPSVSERLCKHPLVRKVTFTGSTNVGSIVAKHCAEGLKKVTMELGGNCPFLIFDDGDLDQAVAALMILKWRTAGQACTHANRVYVQSGVYDKFTQKMLEATKKLKVGHGAETGTTMGPLTTGRQVEKVEKHVSDAVSKGGKILCGGKRPSGLKNGYFFEPTIISGMTPDMLTTQEEIFGPLLGIYKFETEEEAVELANNTSMGLASYFYTKDVSRTWRLLESLEAGMIGMNTGNASCAESPFGGIKSSGYGKEAGKDVAIEEYLISKTGTLTVDGAPTP</sequence>
<gene>
    <name evidence="1" type="ORF">NCS57_01214100</name>
</gene>
<dbReference type="Proteomes" id="UP001065298">
    <property type="component" value="Chromosome 10"/>
</dbReference>